<accession>A0ABP8UAA1</accession>
<gene>
    <name evidence="1" type="ORF">GCM10023196_035340</name>
</gene>
<dbReference type="EMBL" id="BAABHK010000004">
    <property type="protein sequence ID" value="GAA4626569.1"/>
    <property type="molecule type" value="Genomic_DNA"/>
</dbReference>
<name>A0ABP8UAA1_9ACTN</name>
<dbReference type="RefSeq" id="WP_345431920.1">
    <property type="nucleotide sequence ID" value="NZ_BAABHK010000004.1"/>
</dbReference>
<sequence>MSVGPEHMRRMVALADQYNDFVDTLNALPIAYRRAPDEQPKRRRGETYWDERLRQMIAEEPEKARKFLADLEKDT</sequence>
<dbReference type="Proteomes" id="UP001501442">
    <property type="component" value="Unassembled WGS sequence"/>
</dbReference>
<protein>
    <submittedName>
        <fullName evidence="1">Uncharacterized protein</fullName>
    </submittedName>
</protein>
<comment type="caution">
    <text evidence="1">The sequence shown here is derived from an EMBL/GenBank/DDBJ whole genome shotgun (WGS) entry which is preliminary data.</text>
</comment>
<evidence type="ECO:0000313" key="2">
    <source>
        <dbReference type="Proteomes" id="UP001501442"/>
    </source>
</evidence>
<proteinExistence type="predicted"/>
<evidence type="ECO:0000313" key="1">
    <source>
        <dbReference type="EMBL" id="GAA4626569.1"/>
    </source>
</evidence>
<organism evidence="1 2">
    <name type="scientific">Actinoallomurus vinaceus</name>
    <dbReference type="NCBI Taxonomy" id="1080074"/>
    <lineage>
        <taxon>Bacteria</taxon>
        <taxon>Bacillati</taxon>
        <taxon>Actinomycetota</taxon>
        <taxon>Actinomycetes</taxon>
        <taxon>Streptosporangiales</taxon>
        <taxon>Thermomonosporaceae</taxon>
        <taxon>Actinoallomurus</taxon>
    </lineage>
</organism>
<keyword evidence="2" id="KW-1185">Reference proteome</keyword>
<reference evidence="2" key="1">
    <citation type="journal article" date="2019" name="Int. J. Syst. Evol. Microbiol.">
        <title>The Global Catalogue of Microorganisms (GCM) 10K type strain sequencing project: providing services to taxonomists for standard genome sequencing and annotation.</title>
        <authorList>
            <consortium name="The Broad Institute Genomics Platform"/>
            <consortium name="The Broad Institute Genome Sequencing Center for Infectious Disease"/>
            <person name="Wu L."/>
            <person name="Ma J."/>
        </authorList>
    </citation>
    <scope>NUCLEOTIDE SEQUENCE [LARGE SCALE GENOMIC DNA]</scope>
    <source>
        <strain evidence="2">JCM 17939</strain>
    </source>
</reference>